<dbReference type="EMBL" id="CP044496">
    <property type="protein sequence ID" value="QFG50734.1"/>
    <property type="molecule type" value="Genomic_DNA"/>
</dbReference>
<dbReference type="CDD" id="cd00211">
    <property type="entry name" value="PTS_IIA_fru"/>
    <property type="match status" value="1"/>
</dbReference>
<evidence type="ECO:0000313" key="8">
    <source>
        <dbReference type="EMBL" id="QFG50734.1"/>
    </source>
</evidence>
<keyword evidence="4 8" id="KW-0762">Sugar transport</keyword>
<keyword evidence="5" id="KW-0808">Transferase</keyword>
<protein>
    <submittedName>
        <fullName evidence="8">PTS sugar transporter subunit IIA</fullName>
    </submittedName>
</protein>
<dbReference type="GO" id="GO:0016020">
    <property type="term" value="C:membrane"/>
    <property type="evidence" value="ECO:0007669"/>
    <property type="project" value="InterPro"/>
</dbReference>
<dbReference type="InterPro" id="IPR051541">
    <property type="entry name" value="PTS_SugarTrans_NitroReg"/>
</dbReference>
<comment type="subcellular location">
    <subcellularLocation>
        <location evidence="1">Cytoplasm</location>
    </subcellularLocation>
</comment>
<evidence type="ECO:0000256" key="6">
    <source>
        <dbReference type="ARBA" id="ARBA00022683"/>
    </source>
</evidence>
<dbReference type="Gene3D" id="3.40.930.10">
    <property type="entry name" value="Mannitol-specific EII, Chain A"/>
    <property type="match status" value="1"/>
</dbReference>
<sequence length="157" mass="17758">MERRRKVVSKLNFLTKDNVVLDLDAKNQKDAISQLSNVLYKNGILNDPKQFTEDVLKREQMTTTGIGKNMAIPHGKSPTVKVPSMVFAKNKRSLDWNSLDGSKVNMIFLMAVTTKPDSGKEHLKMLSHLSGKLMDDDFVAKLKKTNDKDEILKLLQN</sequence>
<name>A0A5P5ZGY0_9LACO</name>
<dbReference type="InterPro" id="IPR004715">
    <property type="entry name" value="PTS_IIA_fruc"/>
</dbReference>
<dbReference type="GO" id="GO:0008982">
    <property type="term" value="F:protein-N(PI)-phosphohistidine-sugar phosphotransferase activity"/>
    <property type="evidence" value="ECO:0007669"/>
    <property type="project" value="InterPro"/>
</dbReference>
<keyword evidence="6" id="KW-0598">Phosphotransferase system</keyword>
<keyword evidence="3" id="KW-0597">Phosphoprotein</keyword>
<dbReference type="InterPro" id="IPR016152">
    <property type="entry name" value="PTrfase/Anion_transptr"/>
</dbReference>
<accession>A0A5P5ZGY0</accession>
<evidence type="ECO:0000256" key="5">
    <source>
        <dbReference type="ARBA" id="ARBA00022679"/>
    </source>
</evidence>
<evidence type="ECO:0000313" key="9">
    <source>
        <dbReference type="Proteomes" id="UP000325393"/>
    </source>
</evidence>
<organism evidence="8 9">
    <name type="scientific">Lactobacillus acetotolerans</name>
    <dbReference type="NCBI Taxonomy" id="1600"/>
    <lineage>
        <taxon>Bacteria</taxon>
        <taxon>Bacillati</taxon>
        <taxon>Bacillota</taxon>
        <taxon>Bacilli</taxon>
        <taxon>Lactobacillales</taxon>
        <taxon>Lactobacillaceae</taxon>
        <taxon>Lactobacillus</taxon>
    </lineage>
</organism>
<evidence type="ECO:0000256" key="3">
    <source>
        <dbReference type="ARBA" id="ARBA00022553"/>
    </source>
</evidence>
<dbReference type="Proteomes" id="UP000325393">
    <property type="component" value="Chromosome"/>
</dbReference>
<reference evidence="8 9" key="1">
    <citation type="submission" date="2019-09" db="EMBL/GenBank/DDBJ databases">
        <title>Genome sequencing of Lactobacillus acetotolerans.</title>
        <authorList>
            <person name="Kim K."/>
        </authorList>
    </citation>
    <scope>NUCLEOTIDE SEQUENCE [LARGE SCALE GENOMIC DNA]</scope>
    <source>
        <strain evidence="8 9">LA749</strain>
    </source>
</reference>
<dbReference type="InterPro" id="IPR002178">
    <property type="entry name" value="PTS_EIIA_type-2_dom"/>
</dbReference>
<feature type="domain" description="PTS EIIA type-2" evidence="7">
    <location>
        <begin position="12"/>
        <end position="157"/>
    </location>
</feature>
<dbReference type="GO" id="GO:0009401">
    <property type="term" value="P:phosphoenolpyruvate-dependent sugar phosphotransferase system"/>
    <property type="evidence" value="ECO:0007669"/>
    <property type="project" value="UniProtKB-KW"/>
</dbReference>
<gene>
    <name evidence="8" type="ORF">LA749_01255</name>
</gene>
<dbReference type="Pfam" id="PF00359">
    <property type="entry name" value="PTS_EIIA_2"/>
    <property type="match status" value="1"/>
</dbReference>
<dbReference type="SUPFAM" id="SSF55804">
    <property type="entry name" value="Phoshotransferase/anion transport protein"/>
    <property type="match status" value="1"/>
</dbReference>
<evidence type="ECO:0000259" key="7">
    <source>
        <dbReference type="PROSITE" id="PS51094"/>
    </source>
</evidence>
<evidence type="ECO:0000256" key="1">
    <source>
        <dbReference type="ARBA" id="ARBA00004496"/>
    </source>
</evidence>
<proteinExistence type="predicted"/>
<dbReference type="GO" id="GO:0005737">
    <property type="term" value="C:cytoplasm"/>
    <property type="evidence" value="ECO:0007669"/>
    <property type="project" value="UniProtKB-SubCell"/>
</dbReference>
<dbReference type="PANTHER" id="PTHR47738">
    <property type="entry name" value="PTS SYSTEM FRUCTOSE-LIKE EIIA COMPONENT-RELATED"/>
    <property type="match status" value="1"/>
</dbReference>
<dbReference type="PANTHER" id="PTHR47738:SF2">
    <property type="entry name" value="PTS SYSTEM FRUCTOSE-LIKE EIIA COMPONENT"/>
    <property type="match status" value="1"/>
</dbReference>
<dbReference type="NCBIfam" id="TIGR00848">
    <property type="entry name" value="fruA"/>
    <property type="match status" value="1"/>
</dbReference>
<evidence type="ECO:0000256" key="4">
    <source>
        <dbReference type="ARBA" id="ARBA00022597"/>
    </source>
</evidence>
<dbReference type="FunFam" id="3.40.930.10:FF:000009">
    <property type="entry name" value="PTS system, fructose specific IIABC component"/>
    <property type="match status" value="1"/>
</dbReference>
<dbReference type="PROSITE" id="PS00372">
    <property type="entry name" value="PTS_EIIA_TYPE_2_HIS"/>
    <property type="match status" value="1"/>
</dbReference>
<keyword evidence="2" id="KW-0813">Transport</keyword>
<dbReference type="PROSITE" id="PS51094">
    <property type="entry name" value="PTS_EIIA_TYPE_2"/>
    <property type="match status" value="1"/>
</dbReference>
<evidence type="ECO:0000256" key="2">
    <source>
        <dbReference type="ARBA" id="ARBA00022448"/>
    </source>
</evidence>
<dbReference type="AlphaFoldDB" id="A0A5P5ZGY0"/>